<protein>
    <submittedName>
        <fullName evidence="1">10999_t:CDS:1</fullName>
    </submittedName>
</protein>
<proteinExistence type="predicted"/>
<organism evidence="1 2">
    <name type="scientific">Dentiscutata heterogama</name>
    <dbReference type="NCBI Taxonomy" id="1316150"/>
    <lineage>
        <taxon>Eukaryota</taxon>
        <taxon>Fungi</taxon>
        <taxon>Fungi incertae sedis</taxon>
        <taxon>Mucoromycota</taxon>
        <taxon>Glomeromycotina</taxon>
        <taxon>Glomeromycetes</taxon>
        <taxon>Diversisporales</taxon>
        <taxon>Gigasporaceae</taxon>
        <taxon>Dentiscutata</taxon>
    </lineage>
</organism>
<name>A0ACA9NKD7_9GLOM</name>
<feature type="non-terminal residue" evidence="1">
    <location>
        <position position="1"/>
    </location>
</feature>
<feature type="non-terminal residue" evidence="1">
    <location>
        <position position="104"/>
    </location>
</feature>
<evidence type="ECO:0000313" key="1">
    <source>
        <dbReference type="EMBL" id="CAG8656182.1"/>
    </source>
</evidence>
<keyword evidence="2" id="KW-1185">Reference proteome</keyword>
<evidence type="ECO:0000313" key="2">
    <source>
        <dbReference type="Proteomes" id="UP000789702"/>
    </source>
</evidence>
<dbReference type="Proteomes" id="UP000789702">
    <property type="component" value="Unassembled WGS sequence"/>
</dbReference>
<dbReference type="EMBL" id="CAJVPU010016898">
    <property type="protein sequence ID" value="CAG8656182.1"/>
    <property type="molecule type" value="Genomic_DNA"/>
</dbReference>
<sequence length="104" mass="11637">KTLATAIVMITRIKNTIQSPSNDKSSMNFLYASGLAAVSENKCVFFISSNLPILSLEEHCDCVFLIDEDKKDVITFDKSVSKYIKLELINIITINQLHADKKVV</sequence>
<gene>
    <name evidence="1" type="ORF">DHETER_LOCUS9533</name>
</gene>
<comment type="caution">
    <text evidence="1">The sequence shown here is derived from an EMBL/GenBank/DDBJ whole genome shotgun (WGS) entry which is preliminary data.</text>
</comment>
<accession>A0ACA9NKD7</accession>
<reference evidence="1" key="1">
    <citation type="submission" date="2021-06" db="EMBL/GenBank/DDBJ databases">
        <authorList>
            <person name="Kallberg Y."/>
            <person name="Tangrot J."/>
            <person name="Rosling A."/>
        </authorList>
    </citation>
    <scope>NUCLEOTIDE SEQUENCE</scope>
    <source>
        <strain evidence="1">IL203A</strain>
    </source>
</reference>